<reference evidence="4" key="1">
    <citation type="journal article" date="2014" name="Nat. Genet.">
        <title>Genome of the human hookworm Necator americanus.</title>
        <authorList>
            <person name="Tang Y.T."/>
            <person name="Gao X."/>
            <person name="Rosa B.A."/>
            <person name="Abubucker S."/>
            <person name="Hallsworth-Pepin K."/>
            <person name="Martin J."/>
            <person name="Tyagi R."/>
            <person name="Heizer E."/>
            <person name="Zhang X."/>
            <person name="Bhonagiri-Palsikar V."/>
            <person name="Minx P."/>
            <person name="Warren W.C."/>
            <person name="Wang Q."/>
            <person name="Zhan B."/>
            <person name="Hotez P.J."/>
            <person name="Sternberg P.W."/>
            <person name="Dougall A."/>
            <person name="Gaze S.T."/>
            <person name="Mulvenna J."/>
            <person name="Sotillo J."/>
            <person name="Ranganathan S."/>
            <person name="Rabelo E.M."/>
            <person name="Wilson R.K."/>
            <person name="Felgner P.L."/>
            <person name="Bethony J."/>
            <person name="Hawdon J.M."/>
            <person name="Gasser R.B."/>
            <person name="Loukas A."/>
            <person name="Mitreva M."/>
        </authorList>
    </citation>
    <scope>NUCLEOTIDE SEQUENCE [LARGE SCALE GENOMIC DNA]</scope>
</reference>
<dbReference type="GO" id="GO:0006631">
    <property type="term" value="P:fatty acid metabolic process"/>
    <property type="evidence" value="ECO:0007669"/>
    <property type="project" value="TreeGrafter"/>
</dbReference>
<proteinExistence type="predicted"/>
<name>W2SSZ1_NECAM</name>
<keyword evidence="3" id="KW-0378">Hydrolase</keyword>
<dbReference type="GO" id="GO:0016740">
    <property type="term" value="F:transferase activity"/>
    <property type="evidence" value="ECO:0007669"/>
    <property type="project" value="UniProtKB-KW"/>
</dbReference>
<dbReference type="InterPro" id="IPR042490">
    <property type="entry name" value="Thio_Ohase/BAAT_N"/>
</dbReference>
<dbReference type="Gene3D" id="2.60.40.2240">
    <property type="entry name" value="Acyl-CoA thioester hydrolase/BAAT N-terminal domain"/>
    <property type="match status" value="1"/>
</dbReference>
<feature type="domain" description="Acyl-CoA thioester hydrolase/bile acid-CoA amino acid N-acetyltransferase" evidence="2">
    <location>
        <begin position="177"/>
        <end position="301"/>
    </location>
</feature>
<dbReference type="OrthoDB" id="6347013at2759"/>
<feature type="non-terminal residue" evidence="3">
    <location>
        <position position="308"/>
    </location>
</feature>
<keyword evidence="4" id="KW-1185">Reference proteome</keyword>
<evidence type="ECO:0000313" key="4">
    <source>
        <dbReference type="Proteomes" id="UP000053676"/>
    </source>
</evidence>
<accession>W2SSZ1</accession>
<dbReference type="PANTHER" id="PTHR10824">
    <property type="entry name" value="ACYL-COENZYME A THIOESTERASE-RELATED"/>
    <property type="match status" value="1"/>
</dbReference>
<dbReference type="Pfam" id="PF04775">
    <property type="entry name" value="Bile_Hydr_Trans"/>
    <property type="match status" value="1"/>
</dbReference>
<organism evidence="3 4">
    <name type="scientific">Necator americanus</name>
    <name type="common">Human hookworm</name>
    <dbReference type="NCBI Taxonomy" id="51031"/>
    <lineage>
        <taxon>Eukaryota</taxon>
        <taxon>Metazoa</taxon>
        <taxon>Ecdysozoa</taxon>
        <taxon>Nematoda</taxon>
        <taxon>Chromadorea</taxon>
        <taxon>Rhabditida</taxon>
        <taxon>Rhabditina</taxon>
        <taxon>Rhabditomorpha</taxon>
        <taxon>Strongyloidea</taxon>
        <taxon>Ancylostomatidae</taxon>
        <taxon>Bunostominae</taxon>
        <taxon>Necator</taxon>
    </lineage>
</organism>
<evidence type="ECO:0000313" key="3">
    <source>
        <dbReference type="EMBL" id="ETN71971.1"/>
    </source>
</evidence>
<dbReference type="Proteomes" id="UP000053676">
    <property type="component" value="Unassembled WGS sequence"/>
</dbReference>
<keyword evidence="3" id="KW-0808">Transferase</keyword>
<evidence type="ECO:0000256" key="1">
    <source>
        <dbReference type="SAM" id="MobiDB-lite"/>
    </source>
</evidence>
<dbReference type="EMBL" id="KI666133">
    <property type="protein sequence ID" value="ETN71971.1"/>
    <property type="molecule type" value="Genomic_DNA"/>
</dbReference>
<dbReference type="InterPro" id="IPR006862">
    <property type="entry name" value="Thio_Ohase/aa_AcTrfase"/>
</dbReference>
<feature type="region of interest" description="Disordered" evidence="1">
    <location>
        <begin position="75"/>
        <end position="102"/>
    </location>
</feature>
<dbReference type="AlphaFoldDB" id="W2SSZ1"/>
<gene>
    <name evidence="3" type="ORF">NECAME_19079</name>
</gene>
<dbReference type="STRING" id="51031.W2SSZ1"/>
<dbReference type="PANTHER" id="PTHR10824:SF4">
    <property type="entry name" value="ACYL-COENZYME A THIOESTERASE 1-LIKE"/>
    <property type="match status" value="1"/>
</dbReference>
<protein>
    <submittedName>
        <fullName evidence="3">Acyl-CoA thioester hydrolase / Bile acid-CoA amino acid N-acetyltransferase</fullName>
    </submittedName>
</protein>
<dbReference type="GO" id="GO:0047617">
    <property type="term" value="F:fatty acyl-CoA hydrolase activity"/>
    <property type="evidence" value="ECO:0007669"/>
    <property type="project" value="TreeGrafter"/>
</dbReference>
<dbReference type="GO" id="GO:0006637">
    <property type="term" value="P:acyl-CoA metabolic process"/>
    <property type="evidence" value="ECO:0007669"/>
    <property type="project" value="TreeGrafter"/>
</dbReference>
<evidence type="ECO:0000259" key="2">
    <source>
        <dbReference type="Pfam" id="PF04775"/>
    </source>
</evidence>
<sequence length="308" mass="33083">MHPQRRPQRLRVPHRHRLHRQRRPLRLPACRQAGAPAAREHWPARRAVGAGWLRAGAARGHRQLRTGALSAATPQWRCDAGTPGWHPTAAEPAAPRRVRSEDGQGRLIRTAHAKPGTACAIAGVQLFRCISSSGNIAGRSSLTTPMLKHLLLPLLLGCSSLALAAELRVHPVDGPADQPVQISVAGLLPSQTVKLQLSMQDSSGNRWLAHANYRADHNGIADTATAGAEAGSYAGVDAMGLFWSMRPEAGKGKPMPLPMHSDADGLRYAPATMQLEAFVDGERIGQQTLLRRINAADVVATPLQLHGV</sequence>
<dbReference type="KEGG" id="nai:NECAME_19079"/>